<dbReference type="AlphaFoldDB" id="A0A3D9ZFF9"/>
<dbReference type="InterPro" id="IPR027791">
    <property type="entry name" value="Galactosyl_T_C"/>
</dbReference>
<evidence type="ECO:0000256" key="1">
    <source>
        <dbReference type="ARBA" id="ARBA00022679"/>
    </source>
</evidence>
<organism evidence="4 5">
    <name type="scientific">Asanoa ferruginea</name>
    <dbReference type="NCBI Taxonomy" id="53367"/>
    <lineage>
        <taxon>Bacteria</taxon>
        <taxon>Bacillati</taxon>
        <taxon>Actinomycetota</taxon>
        <taxon>Actinomycetes</taxon>
        <taxon>Micromonosporales</taxon>
        <taxon>Micromonosporaceae</taxon>
        <taxon>Asanoa</taxon>
    </lineage>
</organism>
<feature type="domain" description="Galactosyltransferase C-terminal" evidence="3">
    <location>
        <begin position="169"/>
        <end position="203"/>
    </location>
</feature>
<evidence type="ECO:0000259" key="3">
    <source>
        <dbReference type="Pfam" id="PF02709"/>
    </source>
</evidence>
<accession>A0A3D9ZFF9</accession>
<sequence>MTLSVVVPVYRQRQALRHTLASLSAQTAKDFEVIVVDDGSPEPVGDVVKEFAGRLNVRCERHESNKGRAAARNTGAAEATGDHLVFLDADSVAHPNLLGAHKDRHGEGPRVVLGRRIKADWQMAARFGDPTTLPTEVPPHQDDGRYALEVAKQWAVDRSPWVFLHAHNFSLPRAVFTEVGGFDEAFVRWGWEDTELGYRLFRHWQREPGRFVWAPEAICYHVPHYSDLTANWREAKAGLAYLQTKHEHWEVERLGFRLRDLVLDMPAYAAHLERLDNGHLTPTLEAFLPRSAKRLWAGPGADRLRDKPAATLDVHQPRSETNKQLLGLATPWPDGAFDDVVHWQTWRILTITDLGHLIRESLRLAPTLILAGTTNGNADIERALEAAPLTVRQVANTAAVWAIEVRATASR</sequence>
<dbReference type="Pfam" id="PF00535">
    <property type="entry name" value="Glycos_transf_2"/>
    <property type="match status" value="1"/>
</dbReference>
<dbReference type="InterPro" id="IPR029044">
    <property type="entry name" value="Nucleotide-diphossugar_trans"/>
</dbReference>
<keyword evidence="5" id="KW-1185">Reference proteome</keyword>
<evidence type="ECO:0000313" key="4">
    <source>
        <dbReference type="EMBL" id="REF96168.1"/>
    </source>
</evidence>
<gene>
    <name evidence="4" type="ORF">DFJ67_2137</name>
</gene>
<protein>
    <submittedName>
        <fullName evidence="4">Glycosyl transferase family 2</fullName>
    </submittedName>
</protein>
<dbReference type="Gene3D" id="3.90.550.10">
    <property type="entry name" value="Spore Coat Polysaccharide Biosynthesis Protein SpsA, Chain A"/>
    <property type="match status" value="1"/>
</dbReference>
<dbReference type="PANTHER" id="PTHR43685">
    <property type="entry name" value="GLYCOSYLTRANSFERASE"/>
    <property type="match status" value="1"/>
</dbReference>
<evidence type="ECO:0000313" key="5">
    <source>
        <dbReference type="Proteomes" id="UP000256913"/>
    </source>
</evidence>
<dbReference type="InterPro" id="IPR001173">
    <property type="entry name" value="Glyco_trans_2-like"/>
</dbReference>
<reference evidence="4 5" key="1">
    <citation type="submission" date="2018-08" db="EMBL/GenBank/DDBJ databases">
        <title>Sequencing the genomes of 1000 actinobacteria strains.</title>
        <authorList>
            <person name="Klenk H.-P."/>
        </authorList>
    </citation>
    <scope>NUCLEOTIDE SEQUENCE [LARGE SCALE GENOMIC DNA]</scope>
    <source>
        <strain evidence="4 5">DSM 44099</strain>
    </source>
</reference>
<dbReference type="Proteomes" id="UP000256913">
    <property type="component" value="Unassembled WGS sequence"/>
</dbReference>
<dbReference type="EMBL" id="QUMQ01000001">
    <property type="protein sequence ID" value="REF96168.1"/>
    <property type="molecule type" value="Genomic_DNA"/>
</dbReference>
<comment type="caution">
    <text evidence="4">The sequence shown here is derived from an EMBL/GenBank/DDBJ whole genome shotgun (WGS) entry which is preliminary data.</text>
</comment>
<feature type="domain" description="Glycosyltransferase 2-like" evidence="2">
    <location>
        <begin position="4"/>
        <end position="125"/>
    </location>
</feature>
<evidence type="ECO:0000259" key="2">
    <source>
        <dbReference type="Pfam" id="PF00535"/>
    </source>
</evidence>
<dbReference type="SUPFAM" id="SSF53448">
    <property type="entry name" value="Nucleotide-diphospho-sugar transferases"/>
    <property type="match status" value="1"/>
</dbReference>
<dbReference type="InterPro" id="IPR050834">
    <property type="entry name" value="Glycosyltransf_2"/>
</dbReference>
<dbReference type="Pfam" id="PF02709">
    <property type="entry name" value="Glyco_transf_7C"/>
    <property type="match status" value="1"/>
</dbReference>
<name>A0A3D9ZFF9_9ACTN</name>
<proteinExistence type="predicted"/>
<keyword evidence="1 4" id="KW-0808">Transferase</keyword>
<dbReference type="GO" id="GO:0016740">
    <property type="term" value="F:transferase activity"/>
    <property type="evidence" value="ECO:0007669"/>
    <property type="project" value="UniProtKB-KW"/>
</dbReference>
<dbReference type="PANTHER" id="PTHR43685:SF3">
    <property type="entry name" value="SLR2126 PROTEIN"/>
    <property type="match status" value="1"/>
</dbReference>